<feature type="compositionally biased region" description="Basic and acidic residues" evidence="5">
    <location>
        <begin position="183"/>
        <end position="194"/>
    </location>
</feature>
<dbReference type="InterPro" id="IPR025724">
    <property type="entry name" value="GAG-pre-integrase_dom"/>
</dbReference>
<dbReference type="GO" id="GO:0015074">
    <property type="term" value="P:DNA integration"/>
    <property type="evidence" value="ECO:0007669"/>
    <property type="project" value="InterPro"/>
</dbReference>
<dbReference type="PROSITE" id="PS50994">
    <property type="entry name" value="INTEGRASE"/>
    <property type="match status" value="1"/>
</dbReference>
<keyword evidence="4" id="KW-0378">Hydrolase</keyword>
<name>A0A438HB17_VITVI</name>
<dbReference type="Pfam" id="PF07727">
    <property type="entry name" value="RVT_2"/>
    <property type="match status" value="1"/>
</dbReference>
<organism evidence="7 8">
    <name type="scientific">Vitis vinifera</name>
    <name type="common">Grape</name>
    <dbReference type="NCBI Taxonomy" id="29760"/>
    <lineage>
        <taxon>Eukaryota</taxon>
        <taxon>Viridiplantae</taxon>
        <taxon>Streptophyta</taxon>
        <taxon>Embryophyta</taxon>
        <taxon>Tracheophyta</taxon>
        <taxon>Spermatophyta</taxon>
        <taxon>Magnoliopsida</taxon>
        <taxon>eudicotyledons</taxon>
        <taxon>Gunneridae</taxon>
        <taxon>Pentapetalae</taxon>
        <taxon>rosids</taxon>
        <taxon>Vitales</taxon>
        <taxon>Vitaceae</taxon>
        <taxon>Viteae</taxon>
        <taxon>Vitis</taxon>
    </lineage>
</organism>
<dbReference type="InterPro" id="IPR039537">
    <property type="entry name" value="Retrotran_Ty1/copia-like"/>
</dbReference>
<dbReference type="Pfam" id="PF22936">
    <property type="entry name" value="Pol_BBD"/>
    <property type="match status" value="1"/>
</dbReference>
<evidence type="ECO:0000256" key="5">
    <source>
        <dbReference type="SAM" id="MobiDB-lite"/>
    </source>
</evidence>
<dbReference type="EMBL" id="QGNW01000250">
    <property type="protein sequence ID" value="RVW81650.1"/>
    <property type="molecule type" value="Genomic_DNA"/>
</dbReference>
<dbReference type="Pfam" id="PF13976">
    <property type="entry name" value="gag_pre-integrs"/>
    <property type="match status" value="1"/>
</dbReference>
<dbReference type="GO" id="GO:0004190">
    <property type="term" value="F:aspartic-type endopeptidase activity"/>
    <property type="evidence" value="ECO:0007669"/>
    <property type="project" value="UniProtKB-KW"/>
</dbReference>
<dbReference type="Pfam" id="PF00665">
    <property type="entry name" value="rve"/>
    <property type="match status" value="1"/>
</dbReference>
<evidence type="ECO:0000259" key="6">
    <source>
        <dbReference type="PROSITE" id="PS50994"/>
    </source>
</evidence>
<dbReference type="Proteomes" id="UP000288805">
    <property type="component" value="Unassembled WGS sequence"/>
</dbReference>
<dbReference type="InterPro" id="IPR043502">
    <property type="entry name" value="DNA/RNA_pol_sf"/>
</dbReference>
<dbReference type="PANTHER" id="PTHR42648">
    <property type="entry name" value="TRANSPOSASE, PUTATIVE-RELATED"/>
    <property type="match status" value="1"/>
</dbReference>
<dbReference type="Pfam" id="PF14223">
    <property type="entry name" value="Retrotran_gag_2"/>
    <property type="match status" value="1"/>
</dbReference>
<feature type="compositionally biased region" description="Basic residues" evidence="5">
    <location>
        <begin position="209"/>
        <end position="222"/>
    </location>
</feature>
<dbReference type="GO" id="GO:0046872">
    <property type="term" value="F:metal ion binding"/>
    <property type="evidence" value="ECO:0007669"/>
    <property type="project" value="UniProtKB-KW"/>
</dbReference>
<dbReference type="InterPro" id="IPR054722">
    <property type="entry name" value="PolX-like_BBD"/>
</dbReference>
<proteinExistence type="predicted"/>
<gene>
    <name evidence="7" type="primary">POLX_696</name>
    <name evidence="7" type="ORF">CK203_044517</name>
</gene>
<evidence type="ECO:0000256" key="4">
    <source>
        <dbReference type="ARBA" id="ARBA00022801"/>
    </source>
</evidence>
<feature type="region of interest" description="Disordered" evidence="5">
    <location>
        <begin position="183"/>
        <end position="222"/>
    </location>
</feature>
<dbReference type="PANTHER" id="PTHR42648:SF28">
    <property type="entry name" value="TRANSPOSON-ENCODED PROTEIN WITH RIBONUCLEASE H-LIKE AND RETROVIRUS ZINC FINGER-LIKE DOMAINS"/>
    <property type="match status" value="1"/>
</dbReference>
<dbReference type="GO" id="GO:0003676">
    <property type="term" value="F:nucleic acid binding"/>
    <property type="evidence" value="ECO:0007669"/>
    <property type="project" value="InterPro"/>
</dbReference>
<evidence type="ECO:0000313" key="8">
    <source>
        <dbReference type="Proteomes" id="UP000288805"/>
    </source>
</evidence>
<evidence type="ECO:0000256" key="2">
    <source>
        <dbReference type="ARBA" id="ARBA00022723"/>
    </source>
</evidence>
<dbReference type="Gene3D" id="3.30.420.10">
    <property type="entry name" value="Ribonuclease H-like superfamily/Ribonuclease H"/>
    <property type="match status" value="1"/>
</dbReference>
<keyword evidence="3" id="KW-0064">Aspartyl protease</keyword>
<dbReference type="AlphaFoldDB" id="A0A438HB17"/>
<dbReference type="InterPro" id="IPR012337">
    <property type="entry name" value="RNaseH-like_sf"/>
</dbReference>
<keyword evidence="1" id="KW-0645">Protease</keyword>
<dbReference type="InterPro" id="IPR013103">
    <property type="entry name" value="RVT_2"/>
</dbReference>
<reference evidence="7 8" key="1">
    <citation type="journal article" date="2018" name="PLoS Genet.">
        <title>Population sequencing reveals clonal diversity and ancestral inbreeding in the grapevine cultivar Chardonnay.</title>
        <authorList>
            <person name="Roach M.J."/>
            <person name="Johnson D.L."/>
            <person name="Bohlmann J."/>
            <person name="van Vuuren H.J."/>
            <person name="Jones S.J."/>
            <person name="Pretorius I.S."/>
            <person name="Schmidt S.A."/>
            <person name="Borneman A.R."/>
        </authorList>
    </citation>
    <scope>NUCLEOTIDE SEQUENCE [LARGE SCALE GENOMIC DNA]</scope>
    <source>
        <strain evidence="8">cv. Chardonnay</strain>
        <tissue evidence="7">Leaf</tissue>
    </source>
</reference>
<dbReference type="InterPro" id="IPR001584">
    <property type="entry name" value="Integrase_cat-core"/>
</dbReference>
<dbReference type="GO" id="GO:0006508">
    <property type="term" value="P:proteolysis"/>
    <property type="evidence" value="ECO:0007669"/>
    <property type="project" value="UniProtKB-KW"/>
</dbReference>
<accession>A0A438HB17</accession>
<evidence type="ECO:0000256" key="1">
    <source>
        <dbReference type="ARBA" id="ARBA00022670"/>
    </source>
</evidence>
<dbReference type="CDD" id="cd09272">
    <property type="entry name" value="RNase_HI_RT_Ty1"/>
    <property type="match status" value="1"/>
</dbReference>
<dbReference type="SUPFAM" id="SSF56672">
    <property type="entry name" value="DNA/RNA polymerases"/>
    <property type="match status" value="1"/>
</dbReference>
<protein>
    <submittedName>
        <fullName evidence="7">Retrovirus-related Pol polyprotein from transposon TNT 1-94</fullName>
    </submittedName>
</protein>
<evidence type="ECO:0000256" key="3">
    <source>
        <dbReference type="ARBA" id="ARBA00022750"/>
    </source>
</evidence>
<keyword evidence="2" id="KW-0479">Metal-binding</keyword>
<dbReference type="InterPro" id="IPR036397">
    <property type="entry name" value="RNaseH_sf"/>
</dbReference>
<evidence type="ECO:0000313" key="7">
    <source>
        <dbReference type="EMBL" id="RVW81650.1"/>
    </source>
</evidence>
<dbReference type="SUPFAM" id="SSF53098">
    <property type="entry name" value="Ribonuclease H-like"/>
    <property type="match status" value="1"/>
</dbReference>
<feature type="domain" description="Integrase catalytic" evidence="6">
    <location>
        <begin position="433"/>
        <end position="604"/>
    </location>
</feature>
<sequence length="1102" mass="126170">MGTAKFDVEKFTGKNDFGLWRLKMRALLVQQGLQDALLGEKNLPSTMQEKQKIELLEKAHSAIILSLGDTVLREVAKAKSAAELWLKLESLYMTKSLANRLHKKIKLYTFKMTPGMSIEEHLDHFNKIILDLENIDITISDEDKAILLLTSLDASYTNMKDAIMYGRDSLTFDEVQSILHARELQKQEESKEESGEGLNIRGRSEKREKKGKNSKSRSKSKTKKFKCFIFTRKGTSRRIARIGDKTQGGLGKEWILDSGCFFHMCPIKAWFEDFKEADGGYVLLGNNKHCKILGTGTVRIKHYDGIERVLEDVRYIPELKRNLISLGMLDKSGYTFKSEPNSLRVARGSLTVMKGTIKNGLYTLIGQTVTGKVSTVQKEDVGTTKLWHQRLGHISHRGLQELEKQGVLGNYKLTDLPFCEHCVFGKATRVKFAKAIHETQNQLDYIHSDLWGPSRVPSIGGARYFLTLIDDYSRKVWIYFLKNKSETFLKFKEWKILVETQISRKVKKLRTDNGLEFLSNDFNSFCQKEGIARHRTVRYTLQQNGLAERMNRTILERVRCMLSSSGLSKVFWAEAAETTVHLINRSPSSALQFKTPQEKWTGKAADYQHLKVFGCTAYVHTKTDKDVTFNEQDMSKQTPAKDVEGSDQLQFEVEHETLQPEKSKETSSKTTQEEIVHERQNEPTQGWNPIICVAEEIVDMEPKTYQEAINSNEADQWVKAIQEEMDSLRKNETWELVTKPKDRKVVGSKWVFKRKQGTLGNEAPRYKHGWWLRDVKTAFLHGELDELIYMQPPEGFGEGIKDGQVCLLKKSLYGLKQSPRQWYKRFDKYMLDIGFNRSSHDGCVYFKLTEDSMVYLLLYVDDMLVACKEKRHLEQVKEMLKAEFEMKDLGSAKRILGMEIERDRSKRIPYASMVGSVMYTMVCSRPDLAYAVSLRSRYMSCPGKPHWQAVKWLFQYLAGTRSLGLVYGGNSQLGTQLQGFVDADYAGNIDTRKSLTGYVFTVFGGAEAIWLKGITEELAMYRGKVVVYCDNQSAIHLAKNQSFHERSKHIDVRLHFMRDIIAAGEIGVGKVHTKDNPSDMLTKSLNVTKFKHCLNLINMGDC</sequence>
<comment type="caution">
    <text evidence="7">The sequence shown here is derived from an EMBL/GenBank/DDBJ whole genome shotgun (WGS) entry which is preliminary data.</text>
</comment>